<evidence type="ECO:0000256" key="1">
    <source>
        <dbReference type="SAM" id="Coils"/>
    </source>
</evidence>
<sequence>MRIFNQINHKLDSNTASIDDVFDLVNDADYVIGFESLKKDVKDDENIDASIEKIRNLFNDDTIKARADELINQYKGLINKAGTPEEKSKLVKDLEEKLTGIYQEQNLINQNLEKSIIKTNALLNDPKFIIPNDLRDQIESLIQNVNNNPNIDANTSEILVNRLNSLIDQAIIENDKNNLEKEQIIRKANLALENLKNQELSQEAKNKVSSEINKLLQSLDSKPSVENDFLDYGLLNKRLDNLIANAQDYGKSLDELKDKLNTSLDSGFEFRKNENIIKNKFDNLVNELQGKELNNIDQAIDANNLLNNSKNQINAFRNQYDKAKENIDNLIKEGKLPNDYASELDKLIESIPSEELETLSLEETVAKLNDKLSSFTANVNNQLGLNNEIDEQIKDLEFLMADGLNLDQNVANELLKKFNELKSHFAKTPEEFKKNFDEFNKLSSELKDLHKKELANLIEANKKYLDKDFLTEETKARLESLINSSEPLANPLSASVVSQIKPKEELLRQFLKENQIAENRSDFNSELEELWKDSLAGLDNSDLDSKLVTNINSFFTDLQNQMTSINNDPKLTNEEKVEKIKDLINKAQKAKENSDNLKDYIKNAKEALETTNESDPNIAQSLRNSAKEIESQIFANLDETLNLDTVDPKKFNDQLSEEIEDYKTLRDSIIGNRLFEDTLNKINYAFVNERENDQDTPMQTALKNKLLDIKNKLDDPNITDSEREKLTQQIIAIRDNVDDAHKLEAANKKLKSDVDNSQYYDFGEHKPEELINSANDLTNFVNNLIKAEQENPDYILSTGLNNKLKDKISEVKKLNEKLNREVARNNLINTIDNIKLSKTDYTGEPFDALNESIQNLIDSASAYTDSNTSKTADEINDFNFRVQANIDLAQTLSTVQDQIKNLENTDRDFIKNRLQEIALANKINPDDNFETVQEKTRKIREAITQISSQIKLEEALKELDKVFPKPGSVDEKLIYNEDQGKYQKLHDDFLKKYQDLMNDENVTNKNAELIALITDINKTKNEAELKKKELDNNYNTQVELIKSEIDRYKEAALKNNINPVNLSKLEAEFNKLISDNNKTTTSIDDLEKLKERIRFEYAKDELDASKQFVEDYMAKNFSNEVEVKELKEQYRSNIQDTIDKIYNNIQDNPNATLEDYLNAKKLIDQAKKYAENTKDVIDRINELDQGAKKPETDRKFSISSQPLKDAMTKNALSFDPNAENNFDQLLEDSVNKTNNIKKAYNESLTFDELKNNLIKKIDDYKIEVDNNIASDQDDKEFKAAIDATIEKIKQKANEVKYKQTSSSESDLQMAKNELAKVEEELAQLQSNMDAIKKASASARVAQDEIDAINKLNPISDVQNKIKTKLEELVKLQRNTYSGENVDSNLVSKTTTEINTLVTILKNIKEFDVKLNELSTKINDELKLNEVEVTNSTTPVKEEIVLNATDALKRMIAYKDNLRVQMDALGADLENINTIKINELNRNLNAFSDLIKLQVEKIAEYKEIKAKLDESTLTDANLRKIHEWSAKFLGDSIIKSSLIDNNVDNSVFNVNMNLLDIESKEKKRIYNDRLEDFKAVSDYKQNMLSKFTNKSTDLDNELKGLLEARYNQTLEAIAYNGTKDTDKNPVKDHSNYTFNQTIQQHANNLLIYSLNQKQNLELIHVQVDRYIATVDMINEKILKTDGEFQTLKSNSQYNSLPIIAEFIKETERLLQVNKDAWVSDISPTSITSKKETLENYILRIDLLNTYARRKIELQEDVKTGKLTEEEAKPLAKIIKNLEDELNRTVGNRARNFYDGLKEKYLEGLLDTSFVKARTNTYRLKEQIKNAETVRDKYKDYKASHTSFTETADMVALYERLDQIIATAKVNISNVDNRSEREKENSIFAISDSAFGIIAQLQDKKLTEAKDLLRQSKRINEFMNNEYANVTNSPKKNDFEEVSINKLDKLTIPAISAFDWINNTNDLITAAKKMNKDQKLAMFNYERNLMVESIKRSTLYRDLFRDGVNTNSNYTSEALKSIAGLSTEQYNNLDQTLNELGGTNVNIPDSDADFEEEQYRSHIYNDIRSKKIKLDNAYNSIKSTSRIILNDLKKDYDRFNTQVSINSFDTEAKTIKDLVWTDAKFKNPELEALISAYTSKVKQFRTDETVISLTEESSSDYNTVFNDYKSFITKLVDSKIAYEDLLFKNANSLKRVLNTYLNERRNINTLLSFIASDPYNTTEENIDATKPFNKIINSYNNRYESIKNIIDSFNDKIAENQKTSVGESIFYLSSAYNATIRFRDWLNERTNFDIFFNELTNLVNNDDKTSYRYQYTEVKDGYILEDFITEFESVANSRKTNITVNGESKEAVLINGEESLLKFFNAFSILKANNNDIFFNKNNVKVYIYKNTPNDSWIDTILQTDTRYKNAQYNLAIEFNNSVLSSTYFSDNPSMFYSFPNVQARFKTLEYGVITKEHLPLLNRSYNMSDNEWPVNKTHRIFRYDQAGWSTSNALSKILDAFYISNKDGNSYTIADFSTTEKVQITSTTSVNIPTGPHTDSKGLYFVATLNDDVTIAGNKYSSDPDIPISFISTYSFDNHGDRGWVPVSLVVPAFKDMGGGDKQIALITFKFQFEPIALDKPFVEAFYAFSKYNTYNKIAVLKANNVYNVDFLIRSTDTKEEKIDKVLKFAKSFINTTSVKDTDFNTTPSYEATGIGGDYNIQSEDKNNKIKDLFKDFQIIIKLNKAIGE</sequence>
<feature type="coiled-coil region" evidence="1">
    <location>
        <begin position="178"/>
        <end position="205"/>
    </location>
</feature>
<gene>
    <name evidence="2" type="ORF">MADP07_00014</name>
</gene>
<comment type="caution">
    <text evidence="2">The sequence shown here is derived from an EMBL/GenBank/DDBJ whole genome shotgun (WGS) entry which is preliminary data.</text>
</comment>
<feature type="coiled-coil region" evidence="1">
    <location>
        <begin position="1300"/>
        <end position="1374"/>
    </location>
</feature>
<accession>A0A9Q3L976</accession>
<proteinExistence type="predicted"/>
<feature type="coiled-coil region" evidence="1">
    <location>
        <begin position="797"/>
        <end position="824"/>
    </location>
</feature>
<evidence type="ECO:0000313" key="3">
    <source>
        <dbReference type="Proteomes" id="UP000746160"/>
    </source>
</evidence>
<evidence type="ECO:0000313" key="2">
    <source>
        <dbReference type="EMBL" id="MBW0602307.1"/>
    </source>
</evidence>
<organism evidence="2 3">
    <name type="scientific">Mycoplasmopsis anatis</name>
    <dbReference type="NCBI Taxonomy" id="171279"/>
    <lineage>
        <taxon>Bacteria</taxon>
        <taxon>Bacillati</taxon>
        <taxon>Mycoplasmatota</taxon>
        <taxon>Mycoplasmoidales</taxon>
        <taxon>Metamycoplasmataceae</taxon>
        <taxon>Mycoplasmopsis</taxon>
    </lineage>
</organism>
<dbReference type="RefSeq" id="WP_218743490.1">
    <property type="nucleotide sequence ID" value="NZ_JABZFG010000001.1"/>
</dbReference>
<feature type="coiled-coil region" evidence="1">
    <location>
        <begin position="1013"/>
        <end position="1040"/>
    </location>
</feature>
<feature type="coiled-coil region" evidence="1">
    <location>
        <begin position="299"/>
        <end position="333"/>
    </location>
</feature>
<name>A0A9Q3L976_9BACT</name>
<protein>
    <submittedName>
        <fullName evidence="2">Uncharacterized protein</fullName>
    </submittedName>
</protein>
<reference evidence="2" key="1">
    <citation type="journal article" date="2021" name="Genes Genomics">
        <title>Comparative genomic analysis of Mycoplasma anatis strains.</title>
        <authorList>
            <person name="Zhou Q."/>
            <person name="Mai K."/>
            <person name="Yang D."/>
            <person name="Liu J."/>
            <person name="Yan Z."/>
            <person name="Luo C."/>
            <person name="Tan Y."/>
            <person name="Cao S."/>
            <person name="Zhou Q."/>
            <person name="Chen L."/>
            <person name="Chen F."/>
        </authorList>
    </citation>
    <scope>NUCLEOTIDE SEQUENCE</scope>
    <source>
        <strain evidence="2">DP07</strain>
    </source>
</reference>
<dbReference type="Proteomes" id="UP000746160">
    <property type="component" value="Unassembled WGS sequence"/>
</dbReference>
<feature type="coiled-coil region" evidence="1">
    <location>
        <begin position="573"/>
        <end position="607"/>
    </location>
</feature>
<keyword evidence="1" id="KW-0175">Coiled coil</keyword>
<dbReference type="EMBL" id="JABZFG010000001">
    <property type="protein sequence ID" value="MBW0602307.1"/>
    <property type="molecule type" value="Genomic_DNA"/>
</dbReference>